<accession>A0A8H7J479</accession>
<dbReference type="Proteomes" id="UP000651452">
    <property type="component" value="Unassembled WGS sequence"/>
</dbReference>
<keyword evidence="3" id="KW-1185">Reference proteome</keyword>
<feature type="coiled-coil region" evidence="1">
    <location>
        <begin position="371"/>
        <end position="398"/>
    </location>
</feature>
<dbReference type="PANTHER" id="PTHR40788">
    <property type="entry name" value="CLR5 DOMAIN-CONTAINING PROTEIN-RELATED"/>
    <property type="match status" value="1"/>
</dbReference>
<evidence type="ECO:0000256" key="1">
    <source>
        <dbReference type="SAM" id="Coils"/>
    </source>
</evidence>
<evidence type="ECO:0000313" key="3">
    <source>
        <dbReference type="Proteomes" id="UP000651452"/>
    </source>
</evidence>
<reference evidence="2" key="2">
    <citation type="submission" date="2020-09" db="EMBL/GenBank/DDBJ databases">
        <title>Reference genome assembly for Australian Ascochyta lentis isolate Al4.</title>
        <authorList>
            <person name="Lee R.C."/>
            <person name="Farfan-Caceres L.M."/>
            <person name="Debler J.W."/>
            <person name="Williams A.H."/>
            <person name="Henares B.M."/>
        </authorList>
    </citation>
    <scope>NUCLEOTIDE SEQUENCE</scope>
    <source>
        <strain evidence="2">Al4</strain>
    </source>
</reference>
<gene>
    <name evidence="2" type="ORF">EKO04_006945</name>
</gene>
<dbReference type="AlphaFoldDB" id="A0A8H7J479"/>
<dbReference type="EMBL" id="RZGK01000012">
    <property type="protein sequence ID" value="KAF9695013.1"/>
    <property type="molecule type" value="Genomic_DNA"/>
</dbReference>
<proteinExistence type="predicted"/>
<dbReference type="PANTHER" id="PTHR40788:SF2">
    <property type="entry name" value="CLR5 DOMAIN-CONTAINING PROTEIN"/>
    <property type="match status" value="1"/>
</dbReference>
<keyword evidence="1" id="KW-0175">Coiled coil</keyword>
<dbReference type="OrthoDB" id="2922289at2759"/>
<evidence type="ECO:0000313" key="2">
    <source>
        <dbReference type="EMBL" id="KAF9695013.1"/>
    </source>
</evidence>
<reference evidence="2" key="1">
    <citation type="submission" date="2018-12" db="EMBL/GenBank/DDBJ databases">
        <authorList>
            <person name="Syme R.A."/>
            <person name="Farfan-Caceres L."/>
            <person name="Lichtenzveig J."/>
        </authorList>
    </citation>
    <scope>NUCLEOTIDE SEQUENCE</scope>
    <source>
        <strain evidence="2">Al4</strain>
    </source>
</reference>
<name>A0A8H7J479_9PLEO</name>
<organism evidence="2 3">
    <name type="scientific">Ascochyta lentis</name>
    <dbReference type="NCBI Taxonomy" id="205686"/>
    <lineage>
        <taxon>Eukaryota</taxon>
        <taxon>Fungi</taxon>
        <taxon>Dikarya</taxon>
        <taxon>Ascomycota</taxon>
        <taxon>Pezizomycotina</taxon>
        <taxon>Dothideomycetes</taxon>
        <taxon>Pleosporomycetidae</taxon>
        <taxon>Pleosporales</taxon>
        <taxon>Pleosporineae</taxon>
        <taxon>Didymellaceae</taxon>
        <taxon>Ascochyta</taxon>
    </lineage>
</organism>
<comment type="caution">
    <text evidence="2">The sequence shown here is derived from an EMBL/GenBank/DDBJ whole genome shotgun (WGS) entry which is preliminary data.</text>
</comment>
<sequence>MVAWSQPARGADGNQMMSLGELTARLHRNETVNPAMMDALGAHDATLSQSICADYEALNSIVIRHEALLRQRWVKKTVVQRRKILLAAWPNMPEAHRPDDGTATEWAKQSIWPEHGGLLDLFTYPFINQEDLTAPRTLLVFLNARARKTPWEFAAIEMEFSPVLIMALEACSDETLCKSTRIHFTEAVDPTTYGKVRKTANSSSKHCDTKDGYDLCARRFFQVLLIQQRILAFLLACARAILHNLTDDLLLNGPVQAEPPIAELLVEKHAEHSSFTDILNLAPYRGWDSLNFSQLRGYVMGTLNTQRNHIWALREDPGYFADTVQEYLDHSLHAIPSACQSQPRYLMSSLDYKSFVLADLLNESFAMLNAWDYLNTQLEKYDKLLQEAEKEVLDLFERFRWEKEEITNWPVFLSFNLERVDRLLQTSATARRMVTGRMMSLLTDLSVITECLRQISLWSRSPDVKTGKVDGCSCKVTNPEETGLAFDEWNSALQQDFSPPLDLIFPLRGKLSYPEHKGRSRDTVAAMRKAEENLDRFWAAIDSHYEQKTGVAQYRSIREFLEASGKMHRTAPWVKSPVNSNKLTKTSDHEFHSIPNQLHDKTAQITGAFDKTAAVEKIKPKTRGAAGSEPDGIETLTVESPNTATENVKRVFAVDKRTRKVFRTLFSVSSEDIGEVSKSIKWSEFKRAMVRIGFSAEKLQGSAWQFAPTMHVGTERGIHFHEPHPDSEIDYIIAKRIGRRLGRVYGWCGDTFQLA</sequence>
<protein>
    <submittedName>
        <fullName evidence="2">Uncharacterized protein</fullName>
    </submittedName>
</protein>